<sequence length="139" mass="16425">MYKKITKIPDFLFALLTIILPISLIYAFFSPDFYGKTIISFWILLLITILNFFLCFLISFIWIRLKIVNFSFIFYYPIILFSFSILLVTYPLNSSKSLVILRVFLVFLSIFLIIPSLIIKKKIVQKAQLNLINTRTKKH</sequence>
<proteinExistence type="predicted"/>
<dbReference type="NCBIfam" id="NF046002">
    <property type="entry name" value="MAG3450_fam"/>
    <property type="match status" value="1"/>
</dbReference>
<dbReference type="RefSeq" id="WP_014579975.1">
    <property type="nucleotide sequence ID" value="NZ_KZ266900.1"/>
</dbReference>
<evidence type="ECO:0000313" key="2">
    <source>
        <dbReference type="EMBL" id="MCI8283617.1"/>
    </source>
</evidence>
<gene>
    <name evidence="2" type="ORF">FEF30_03540</name>
</gene>
<evidence type="ECO:0000256" key="1">
    <source>
        <dbReference type="SAM" id="Phobius"/>
    </source>
</evidence>
<accession>A0ABD4SWJ2</accession>
<feature type="transmembrane region" description="Helical" evidence="1">
    <location>
        <begin position="98"/>
        <end position="119"/>
    </location>
</feature>
<keyword evidence="1" id="KW-0812">Transmembrane</keyword>
<dbReference type="Proteomes" id="UP001203104">
    <property type="component" value="Unassembled WGS sequence"/>
</dbReference>
<organism evidence="2 3">
    <name type="scientific">Mesomycoplasma hyopneumoniae</name>
    <name type="common">Mycoplasma hyopneumoniae</name>
    <dbReference type="NCBI Taxonomy" id="2099"/>
    <lineage>
        <taxon>Bacteria</taxon>
        <taxon>Bacillati</taxon>
        <taxon>Mycoplasmatota</taxon>
        <taxon>Mycoplasmoidales</taxon>
        <taxon>Metamycoplasmataceae</taxon>
        <taxon>Mesomycoplasma</taxon>
    </lineage>
</organism>
<protein>
    <submittedName>
        <fullName evidence="2">Uncharacterized protein</fullName>
    </submittedName>
</protein>
<keyword evidence="1" id="KW-1133">Transmembrane helix</keyword>
<reference evidence="2 3" key="1">
    <citation type="submission" date="2019-05" db="EMBL/GenBank/DDBJ databases">
        <title>Genome sequencing and assembly of Mycoplasma hyopneumoniae strains UFV01 and UFV02.</title>
        <authorList>
            <person name="De Souza L.F."/>
            <person name="Gonzaga N.F."/>
            <person name="Santos M.R."/>
            <person name="Deeney A.S."/>
            <person name="Vidigal P.M.P."/>
            <person name="Moreira M.A.S."/>
            <person name="Fietto J.R.L."/>
            <person name="Bressan G.C."/>
            <person name="Rycroft A.N."/>
            <person name="Silva Junior A."/>
        </authorList>
    </citation>
    <scope>NUCLEOTIDE SEQUENCE [LARGE SCALE GENOMIC DNA]</scope>
    <source>
        <strain evidence="2 3">UFV01</strain>
    </source>
</reference>
<name>A0ABD4SWJ2_MESHO</name>
<keyword evidence="1" id="KW-0472">Membrane</keyword>
<dbReference type="AlphaFoldDB" id="A0ABD4SWJ2"/>
<feature type="transmembrane region" description="Helical" evidence="1">
    <location>
        <begin position="41"/>
        <end position="65"/>
    </location>
</feature>
<evidence type="ECO:0000313" key="3">
    <source>
        <dbReference type="Proteomes" id="UP001203104"/>
    </source>
</evidence>
<comment type="caution">
    <text evidence="2">The sequence shown here is derived from an EMBL/GenBank/DDBJ whole genome shotgun (WGS) entry which is preliminary data.</text>
</comment>
<feature type="transmembrane region" description="Helical" evidence="1">
    <location>
        <begin position="72"/>
        <end position="92"/>
    </location>
</feature>
<feature type="transmembrane region" description="Helical" evidence="1">
    <location>
        <begin position="12"/>
        <end position="29"/>
    </location>
</feature>
<dbReference type="EMBL" id="VBRW01000008">
    <property type="protein sequence ID" value="MCI8283617.1"/>
    <property type="molecule type" value="Genomic_DNA"/>
</dbReference>